<dbReference type="PRINTS" id="PR00344">
    <property type="entry name" value="BCTRLSENSOR"/>
</dbReference>
<keyword evidence="11" id="KW-1133">Transmembrane helix</keyword>
<dbReference type="PANTHER" id="PTHR42878">
    <property type="entry name" value="TWO-COMPONENT HISTIDINE KINASE"/>
    <property type="match status" value="1"/>
</dbReference>
<organism evidence="13 14">
    <name type="scientific">Brachybacterium rhamnosum</name>
    <dbReference type="NCBI Taxonomy" id="173361"/>
    <lineage>
        <taxon>Bacteria</taxon>
        <taxon>Bacillati</taxon>
        <taxon>Actinomycetota</taxon>
        <taxon>Actinomycetes</taxon>
        <taxon>Micrococcales</taxon>
        <taxon>Dermabacteraceae</taxon>
        <taxon>Brachybacterium</taxon>
    </lineage>
</organism>
<feature type="transmembrane region" description="Helical" evidence="11">
    <location>
        <begin position="138"/>
        <end position="159"/>
    </location>
</feature>
<dbReference type="InterPro" id="IPR003594">
    <property type="entry name" value="HATPase_dom"/>
</dbReference>
<dbReference type="SMART" id="SM00388">
    <property type="entry name" value="HisKA"/>
    <property type="match status" value="1"/>
</dbReference>
<name>A0ABW4PYR7_9MICO</name>
<feature type="transmembrane region" description="Helical" evidence="11">
    <location>
        <begin position="29"/>
        <end position="47"/>
    </location>
</feature>
<gene>
    <name evidence="13" type="ORF">ACFSDA_08920</name>
</gene>
<evidence type="ECO:0000256" key="8">
    <source>
        <dbReference type="ARBA" id="ARBA00022840"/>
    </source>
</evidence>
<dbReference type="EMBL" id="JBHUFL010000002">
    <property type="protein sequence ID" value="MFD1835200.1"/>
    <property type="molecule type" value="Genomic_DNA"/>
</dbReference>
<dbReference type="InterPro" id="IPR004358">
    <property type="entry name" value="Sig_transdc_His_kin-like_C"/>
</dbReference>
<keyword evidence="6" id="KW-0547">Nucleotide-binding</keyword>
<dbReference type="CDD" id="cd00075">
    <property type="entry name" value="HATPase"/>
    <property type="match status" value="1"/>
</dbReference>
<protein>
    <recommendedName>
        <fullName evidence="10">Sensor-like histidine kinase SenX3</fullName>
        <ecNumber evidence="3">2.7.13.3</ecNumber>
    </recommendedName>
</protein>
<evidence type="ECO:0000256" key="3">
    <source>
        <dbReference type="ARBA" id="ARBA00012438"/>
    </source>
</evidence>
<dbReference type="PANTHER" id="PTHR42878:SF7">
    <property type="entry name" value="SENSOR HISTIDINE KINASE GLRK"/>
    <property type="match status" value="1"/>
</dbReference>
<keyword evidence="8" id="KW-0067">ATP-binding</keyword>
<evidence type="ECO:0000256" key="7">
    <source>
        <dbReference type="ARBA" id="ARBA00022777"/>
    </source>
</evidence>
<dbReference type="SUPFAM" id="SSF47384">
    <property type="entry name" value="Homodimeric domain of signal transducing histidine kinase"/>
    <property type="match status" value="1"/>
</dbReference>
<evidence type="ECO:0000313" key="13">
    <source>
        <dbReference type="EMBL" id="MFD1835200.1"/>
    </source>
</evidence>
<keyword evidence="11" id="KW-0812">Transmembrane</keyword>
<keyword evidence="5" id="KW-0808">Transferase</keyword>
<dbReference type="SMART" id="SM00387">
    <property type="entry name" value="HATPase_c"/>
    <property type="match status" value="1"/>
</dbReference>
<dbReference type="Gene3D" id="1.10.287.130">
    <property type="match status" value="1"/>
</dbReference>
<proteinExistence type="predicted"/>
<sequence length="545" mass="57701">MSPRTPLEQLRRRLLATGPGPRLLGPRAALAHQLTLSACLLVGVLLVSDRTLGNPALYWGGQVAVHLFTLVLLVTVVVGRAGRVARPRSADLLILLPVADLLVLAVSRWSLANVMGFQGFLMAVPCVWLAAQLRYRGAMLGIGISLLSVPLGLVITPALDPVAVLSRGLASSLLVAAMGLVVASAMVRLDEHTRRLEAVSASLGVVSLVLDEDGRVLESSGRLRGASRGLDVHDLLADPVFGESGRSPLPPERHPLARAARGSELDGEAVWSSGATGRRVALSVSSTRLDPDRMLVVVHDVTASLGAVLQEEQFLANISHELKTPLTSITGYVELIEDEVAEGAGGDPETIRRHLAVVSRNVERLQRLILGLLETARTVSGDRIGSGGGPRRVIALDELLRRQVEALEPRLRARRLRVDLAGVAASVELVNADPERLGQAVDNVLTNAVKYAHEGGTVTVSLGTEGPDAVLGVADEGIGIGAEDLERLFTPYFRARTATGAGVAGYGLGLMITRRIVRAHGGEMAISSEVGVGTRVEMRIPLVRT</sequence>
<dbReference type="SUPFAM" id="SSF55874">
    <property type="entry name" value="ATPase domain of HSP90 chaperone/DNA topoisomerase II/histidine kinase"/>
    <property type="match status" value="1"/>
</dbReference>
<evidence type="ECO:0000256" key="9">
    <source>
        <dbReference type="ARBA" id="ARBA00023012"/>
    </source>
</evidence>
<feature type="domain" description="Histidine kinase" evidence="12">
    <location>
        <begin position="317"/>
        <end position="544"/>
    </location>
</feature>
<dbReference type="RefSeq" id="WP_343904351.1">
    <property type="nucleotide sequence ID" value="NZ_BAAAIS010000002.1"/>
</dbReference>
<feature type="transmembrane region" description="Helical" evidence="11">
    <location>
        <begin position="59"/>
        <end position="78"/>
    </location>
</feature>
<comment type="caution">
    <text evidence="13">The sequence shown here is derived from an EMBL/GenBank/DDBJ whole genome shotgun (WGS) entry which is preliminary data.</text>
</comment>
<evidence type="ECO:0000256" key="1">
    <source>
        <dbReference type="ARBA" id="ARBA00000085"/>
    </source>
</evidence>
<evidence type="ECO:0000256" key="6">
    <source>
        <dbReference type="ARBA" id="ARBA00022741"/>
    </source>
</evidence>
<dbReference type="Pfam" id="PF00512">
    <property type="entry name" value="HisKA"/>
    <property type="match status" value="1"/>
</dbReference>
<evidence type="ECO:0000313" key="14">
    <source>
        <dbReference type="Proteomes" id="UP001597280"/>
    </source>
</evidence>
<dbReference type="InterPro" id="IPR036890">
    <property type="entry name" value="HATPase_C_sf"/>
</dbReference>
<keyword evidence="14" id="KW-1185">Reference proteome</keyword>
<accession>A0ABW4PYR7</accession>
<dbReference type="InterPro" id="IPR050351">
    <property type="entry name" value="BphY/WalK/GraS-like"/>
</dbReference>
<dbReference type="Proteomes" id="UP001597280">
    <property type="component" value="Unassembled WGS sequence"/>
</dbReference>
<evidence type="ECO:0000259" key="12">
    <source>
        <dbReference type="PROSITE" id="PS50109"/>
    </source>
</evidence>
<evidence type="ECO:0000256" key="11">
    <source>
        <dbReference type="SAM" id="Phobius"/>
    </source>
</evidence>
<keyword evidence="11" id="KW-0472">Membrane</keyword>
<evidence type="ECO:0000256" key="5">
    <source>
        <dbReference type="ARBA" id="ARBA00022679"/>
    </source>
</evidence>
<dbReference type="InterPro" id="IPR036097">
    <property type="entry name" value="HisK_dim/P_sf"/>
</dbReference>
<dbReference type="CDD" id="cd00082">
    <property type="entry name" value="HisKA"/>
    <property type="match status" value="1"/>
</dbReference>
<keyword evidence="4" id="KW-0597">Phosphoprotein</keyword>
<keyword evidence="9" id="KW-0902">Two-component regulatory system</keyword>
<comment type="catalytic activity">
    <reaction evidence="1">
        <text>ATP + protein L-histidine = ADP + protein N-phospho-L-histidine.</text>
        <dbReference type="EC" id="2.7.13.3"/>
    </reaction>
</comment>
<dbReference type="InterPro" id="IPR003661">
    <property type="entry name" value="HisK_dim/P_dom"/>
</dbReference>
<feature type="transmembrane region" description="Helical" evidence="11">
    <location>
        <begin position="115"/>
        <end position="131"/>
    </location>
</feature>
<dbReference type="EC" id="2.7.13.3" evidence="3"/>
<dbReference type="PROSITE" id="PS50109">
    <property type="entry name" value="HIS_KIN"/>
    <property type="match status" value="1"/>
</dbReference>
<reference evidence="14" key="1">
    <citation type="journal article" date="2019" name="Int. J. Syst. Evol. Microbiol.">
        <title>The Global Catalogue of Microorganisms (GCM) 10K type strain sequencing project: providing services to taxonomists for standard genome sequencing and annotation.</title>
        <authorList>
            <consortium name="The Broad Institute Genomics Platform"/>
            <consortium name="The Broad Institute Genome Sequencing Center for Infectious Disease"/>
            <person name="Wu L."/>
            <person name="Ma J."/>
        </authorList>
    </citation>
    <scope>NUCLEOTIDE SEQUENCE [LARGE SCALE GENOMIC DNA]</scope>
    <source>
        <strain evidence="14">JCM 11650</strain>
    </source>
</reference>
<evidence type="ECO:0000256" key="10">
    <source>
        <dbReference type="ARBA" id="ARBA00039401"/>
    </source>
</evidence>
<dbReference type="InterPro" id="IPR005467">
    <property type="entry name" value="His_kinase_dom"/>
</dbReference>
<feature type="transmembrane region" description="Helical" evidence="11">
    <location>
        <begin position="165"/>
        <end position="187"/>
    </location>
</feature>
<dbReference type="Pfam" id="PF02518">
    <property type="entry name" value="HATPase_c"/>
    <property type="match status" value="1"/>
</dbReference>
<keyword evidence="7 13" id="KW-0418">Kinase</keyword>
<dbReference type="GO" id="GO:0016301">
    <property type="term" value="F:kinase activity"/>
    <property type="evidence" value="ECO:0007669"/>
    <property type="project" value="UniProtKB-KW"/>
</dbReference>
<comment type="subcellular location">
    <subcellularLocation>
        <location evidence="2">Cell membrane</location>
    </subcellularLocation>
</comment>
<evidence type="ECO:0000256" key="2">
    <source>
        <dbReference type="ARBA" id="ARBA00004236"/>
    </source>
</evidence>
<dbReference type="Gene3D" id="3.30.565.10">
    <property type="entry name" value="Histidine kinase-like ATPase, C-terminal domain"/>
    <property type="match status" value="1"/>
</dbReference>
<evidence type="ECO:0000256" key="4">
    <source>
        <dbReference type="ARBA" id="ARBA00022553"/>
    </source>
</evidence>